<dbReference type="InterPro" id="IPR009072">
    <property type="entry name" value="Histone-fold"/>
</dbReference>
<dbReference type="OrthoDB" id="2420608at2759"/>
<dbReference type="Proteomes" id="UP000235672">
    <property type="component" value="Unassembled WGS sequence"/>
</dbReference>
<feature type="compositionally biased region" description="Acidic residues" evidence="1">
    <location>
        <begin position="31"/>
        <end position="64"/>
    </location>
</feature>
<feature type="compositionally biased region" description="Polar residues" evidence="1">
    <location>
        <begin position="1188"/>
        <end position="1200"/>
    </location>
</feature>
<feature type="compositionally biased region" description="Basic and acidic residues" evidence="1">
    <location>
        <begin position="768"/>
        <end position="792"/>
    </location>
</feature>
<dbReference type="InterPro" id="IPR009057">
    <property type="entry name" value="Homeodomain-like_sf"/>
</dbReference>
<dbReference type="GO" id="GO:0005634">
    <property type="term" value="C:nucleus"/>
    <property type="evidence" value="ECO:0007669"/>
    <property type="project" value="InterPro"/>
</dbReference>
<evidence type="ECO:0000256" key="1">
    <source>
        <dbReference type="SAM" id="MobiDB-lite"/>
    </source>
</evidence>
<sequence>MEPFPKRQRLYAPLSRAFPQSFGNQQAYYDDQPEELEDEFEDELQEEYEEVEEEEEEEVSDPDADLQQRRARLDYKLKSTFEAIFEKYGQDFEGVGDEIDLETGEVVVNNGHLLEMQDERDAGDTSRRNLLRDYTEEVEDIDDIPESSLEETEVLDDEDDEGEDEEEVLSEDEEMMEDDMILRGFAKANRFVQASPELGSSRAVIPPRREPRPIAVSRPAVRENALPSRTDILAQFGPQLGPQIVDFVSHQQVPNDSHIEPAWRAPELPSFAPVKRPVVKRATLAPEIQRSPSPEASRSIWAPIVTRGPRKPKPISGKAVFRGHSVKAVHNRNQPQNPFRRQSMDDLSLTYQAALPSSKRIRRNFTAEDDQIIVDWVAKAKARGQQVLSEGVWAELEARHPNHSAGSWKNHYKRCFTYLPEQPGDYGSESEISAVEAPLVLPGAKRKRTAFTAEDDEILVDWAEIGRERGLALWSERHWQELADKYPHHSMKSWMGRYQNRFRYLWSNEAGDSQSIASETSVGTHILEEREAAKARAPAISHVPTRPPAPERPSRIRKPAQRDSRIISWSEAVDTIQSLDPVLHAEMLKDTRMMKASNLSFDYSGSMSNPTKSFSANEPRVNQSARGHQPMNSGRTFNDFVEPENHPDSIAVEASPPPEETKVRAPCPHADCRPYDTIRYRLQRLDNEDLSEMCLHLFRVHHTTPFPCGELGCKRKGEDGFFMQADLVKHVRLEHPNAGALQRLRGRVDPELLDRNSGPPKNMSSVPLDDRPVSRARDSDFMSPSKRNDRRITASSRPFSSSSDHDRTPRGATDMLEASTSTPMTSLSSLEVNRSSGTTIVMREVSESQEIMMPEEQADEHVNTNSAGQALTHQVNELVPKKAPTAVLRETLVEGPLSRNSAGRNIVPTALASTRDSPRQEDDGPSSHHNKPQSTSGVAPESGAVSQLSKHTSSSAMRTASGSQLPPPRKSAKPQNSSDKGRTSSLPEPRNMAPPKKAPTSQSFSRNAVDPSYEFSDEEEGIEPVARSLDLTSKTTSSALPTPATQTSTTTSPTKIRPATAHPIAKKSVATPATKKRKLSMFRAGSDDELCVLGPSPPQQPQSTTSNPAIKIEDAGGTLPIPQPAKPKAGAKRVSIIQAEASSSQPKSQGGRMVNTYAIRTSTPLLDLTPSRSNANNLGSREIRDSAAESSPPDQASSPTHPRRRTRGQREAGTSSPLIGLLTPVRRKRWSGDPLKGEQVTVVVKTPGGTLRRCGEDAFECGRLFCFRCGVKAT</sequence>
<proteinExistence type="predicted"/>
<dbReference type="GO" id="GO:0042393">
    <property type="term" value="F:histone binding"/>
    <property type="evidence" value="ECO:0007669"/>
    <property type="project" value="InterPro"/>
</dbReference>
<feature type="region of interest" description="Disordered" evidence="1">
    <location>
        <begin position="534"/>
        <end position="563"/>
    </location>
</feature>
<reference evidence="3 4" key="1">
    <citation type="submission" date="2016-05" db="EMBL/GenBank/DDBJ databases">
        <title>A degradative enzymes factory behind the ericoid mycorrhizal symbiosis.</title>
        <authorList>
            <consortium name="DOE Joint Genome Institute"/>
            <person name="Martino E."/>
            <person name="Morin E."/>
            <person name="Grelet G."/>
            <person name="Kuo A."/>
            <person name="Kohler A."/>
            <person name="Daghino S."/>
            <person name="Barry K."/>
            <person name="Choi C."/>
            <person name="Cichocki N."/>
            <person name="Clum A."/>
            <person name="Copeland A."/>
            <person name="Hainaut M."/>
            <person name="Haridas S."/>
            <person name="Labutti K."/>
            <person name="Lindquist E."/>
            <person name="Lipzen A."/>
            <person name="Khouja H.-R."/>
            <person name="Murat C."/>
            <person name="Ohm R."/>
            <person name="Olson A."/>
            <person name="Spatafora J."/>
            <person name="Veneault-Fourrey C."/>
            <person name="Henrissat B."/>
            <person name="Grigoriev I."/>
            <person name="Martin F."/>
            <person name="Perotto S."/>
        </authorList>
    </citation>
    <scope>NUCLEOTIDE SEQUENCE [LARGE SCALE GENOMIC DNA]</scope>
    <source>
        <strain evidence="3 4">UAMH 7357</strain>
    </source>
</reference>
<dbReference type="SUPFAM" id="SSF46689">
    <property type="entry name" value="Homeodomain-like"/>
    <property type="match status" value="2"/>
</dbReference>
<feature type="compositionally biased region" description="Basic and acidic residues" evidence="1">
    <location>
        <begin position="115"/>
        <end position="135"/>
    </location>
</feature>
<dbReference type="Pfam" id="PF10384">
    <property type="entry name" value="Scm3"/>
    <property type="match status" value="1"/>
</dbReference>
<feature type="compositionally biased region" description="Polar residues" evidence="1">
    <location>
        <begin position="973"/>
        <end position="986"/>
    </location>
</feature>
<dbReference type="CDD" id="cd11655">
    <property type="entry name" value="rap1_myb-like"/>
    <property type="match status" value="2"/>
</dbReference>
<feature type="region of interest" description="Disordered" evidence="1">
    <location>
        <begin position="1033"/>
        <end position="1077"/>
    </location>
</feature>
<feature type="compositionally biased region" description="Low complexity" evidence="1">
    <location>
        <begin position="819"/>
        <end position="828"/>
    </location>
</feature>
<feature type="compositionally biased region" description="Basic and acidic residues" evidence="1">
    <location>
        <begin position="916"/>
        <end position="926"/>
    </location>
</feature>
<dbReference type="GO" id="GO:0046982">
    <property type="term" value="F:protein heterodimerization activity"/>
    <property type="evidence" value="ECO:0007669"/>
    <property type="project" value="InterPro"/>
</dbReference>
<feature type="region of interest" description="Disordered" evidence="1">
    <location>
        <begin position="115"/>
        <end position="175"/>
    </location>
</feature>
<feature type="region of interest" description="Disordered" evidence="1">
    <location>
        <begin position="1095"/>
        <end position="1134"/>
    </location>
</feature>
<feature type="region of interest" description="Disordered" evidence="1">
    <location>
        <begin position="607"/>
        <end position="633"/>
    </location>
</feature>
<feature type="compositionally biased region" description="Low complexity" evidence="1">
    <location>
        <begin position="1033"/>
        <end position="1055"/>
    </location>
</feature>
<dbReference type="Pfam" id="PF08914">
    <property type="entry name" value="Myb_Rap1"/>
    <property type="match status" value="2"/>
</dbReference>
<feature type="region of interest" description="Disordered" evidence="1">
    <location>
        <begin position="1183"/>
        <end position="1222"/>
    </location>
</feature>
<feature type="region of interest" description="Disordered" evidence="1">
    <location>
        <begin position="742"/>
        <end position="828"/>
    </location>
</feature>
<feature type="region of interest" description="Disordered" evidence="1">
    <location>
        <begin position="21"/>
        <end position="67"/>
    </location>
</feature>
<gene>
    <name evidence="3" type="ORF">NA56DRAFT_316966</name>
</gene>
<feature type="region of interest" description="Disordered" evidence="1">
    <location>
        <begin position="898"/>
        <end position="1021"/>
    </location>
</feature>
<feature type="domain" description="TERF2-interacting telomeric protein 1 Myb" evidence="2">
    <location>
        <begin position="451"/>
        <end position="503"/>
    </location>
</feature>
<dbReference type="InterPro" id="IPR015010">
    <property type="entry name" value="TERF2IP_Myb"/>
</dbReference>
<protein>
    <recommendedName>
        <fullName evidence="2">TERF2-interacting telomeric protein 1 Myb domain-containing protein</fullName>
    </recommendedName>
</protein>
<organism evidence="3 4">
    <name type="scientific">Hyaloscypha hepaticicola</name>
    <dbReference type="NCBI Taxonomy" id="2082293"/>
    <lineage>
        <taxon>Eukaryota</taxon>
        <taxon>Fungi</taxon>
        <taxon>Dikarya</taxon>
        <taxon>Ascomycota</taxon>
        <taxon>Pezizomycotina</taxon>
        <taxon>Leotiomycetes</taxon>
        <taxon>Helotiales</taxon>
        <taxon>Hyaloscyphaceae</taxon>
        <taxon>Hyaloscypha</taxon>
    </lineage>
</organism>
<feature type="compositionally biased region" description="Polar residues" evidence="1">
    <location>
        <begin position="944"/>
        <end position="964"/>
    </location>
</feature>
<dbReference type="Gene3D" id="1.10.10.60">
    <property type="entry name" value="Homeodomain-like"/>
    <property type="match status" value="2"/>
</dbReference>
<dbReference type="AlphaFoldDB" id="A0A2J6PQU5"/>
<dbReference type="PANTHER" id="PTHR15992:SF5">
    <property type="entry name" value="HOLLIDAY JUNCTION RECOGNITION PROTEIN"/>
    <property type="match status" value="1"/>
</dbReference>
<evidence type="ECO:0000259" key="2">
    <source>
        <dbReference type="Pfam" id="PF08914"/>
    </source>
</evidence>
<keyword evidence="4" id="KW-1185">Reference proteome</keyword>
<feature type="compositionally biased region" description="Acidic residues" evidence="1">
    <location>
        <begin position="136"/>
        <end position="175"/>
    </location>
</feature>
<feature type="domain" description="TERF2-interacting telomeric protein 1 Myb" evidence="2">
    <location>
        <begin position="365"/>
        <end position="414"/>
    </location>
</feature>
<evidence type="ECO:0000313" key="3">
    <source>
        <dbReference type="EMBL" id="PMD16402.1"/>
    </source>
</evidence>
<name>A0A2J6PQU5_9HELO</name>
<dbReference type="EMBL" id="KZ613506">
    <property type="protein sequence ID" value="PMD16402.1"/>
    <property type="molecule type" value="Genomic_DNA"/>
</dbReference>
<dbReference type="Gene3D" id="1.10.20.10">
    <property type="entry name" value="Histone, subunit A"/>
    <property type="match status" value="1"/>
</dbReference>
<dbReference type="InterPro" id="IPR018465">
    <property type="entry name" value="Scm3/HJURP"/>
</dbReference>
<evidence type="ECO:0000313" key="4">
    <source>
        <dbReference type="Proteomes" id="UP000235672"/>
    </source>
</evidence>
<dbReference type="PANTHER" id="PTHR15992">
    <property type="entry name" value="HOLLIDAY JUNCTION RECOGNITION PROTEIN"/>
    <property type="match status" value="1"/>
</dbReference>
<accession>A0A2J6PQU5</accession>